<dbReference type="AlphaFoldDB" id="A0A0E9QEV9"/>
<proteinExistence type="predicted"/>
<organism evidence="1">
    <name type="scientific">Anguilla anguilla</name>
    <name type="common">European freshwater eel</name>
    <name type="synonym">Muraena anguilla</name>
    <dbReference type="NCBI Taxonomy" id="7936"/>
    <lineage>
        <taxon>Eukaryota</taxon>
        <taxon>Metazoa</taxon>
        <taxon>Chordata</taxon>
        <taxon>Craniata</taxon>
        <taxon>Vertebrata</taxon>
        <taxon>Euteleostomi</taxon>
        <taxon>Actinopterygii</taxon>
        <taxon>Neopterygii</taxon>
        <taxon>Teleostei</taxon>
        <taxon>Anguilliformes</taxon>
        <taxon>Anguillidae</taxon>
        <taxon>Anguilla</taxon>
    </lineage>
</organism>
<reference evidence="1" key="1">
    <citation type="submission" date="2014-11" db="EMBL/GenBank/DDBJ databases">
        <authorList>
            <person name="Amaro Gonzalez C."/>
        </authorList>
    </citation>
    <scope>NUCLEOTIDE SEQUENCE</scope>
</reference>
<dbReference type="EMBL" id="GBXM01093727">
    <property type="protein sequence ID" value="JAH14850.1"/>
    <property type="molecule type" value="Transcribed_RNA"/>
</dbReference>
<reference evidence="1" key="2">
    <citation type="journal article" date="2015" name="Fish Shellfish Immunol.">
        <title>Early steps in the European eel (Anguilla anguilla)-Vibrio vulnificus interaction in the gills: Role of the RtxA13 toxin.</title>
        <authorList>
            <person name="Callol A."/>
            <person name="Pajuelo D."/>
            <person name="Ebbesson L."/>
            <person name="Teles M."/>
            <person name="MacKenzie S."/>
            <person name="Amaro C."/>
        </authorList>
    </citation>
    <scope>NUCLEOTIDE SEQUENCE</scope>
</reference>
<name>A0A0E9QEV9_ANGAN</name>
<evidence type="ECO:0000313" key="1">
    <source>
        <dbReference type="EMBL" id="JAH14850.1"/>
    </source>
</evidence>
<protein>
    <submittedName>
        <fullName evidence="1">Uncharacterized protein</fullName>
    </submittedName>
</protein>
<accession>A0A0E9QEV9</accession>
<sequence length="32" mass="3726">MLFFNCTGAYICYSRLYYSTCVILSCSRTQMS</sequence>